<proteinExistence type="predicted"/>
<sequence length="86" mass="9782">MQAHAVRPPSDRALAAIWNRVQQQYALHQRSAPLWSAHQDIQQALLHDHPRELVRLCNAMAGMAERLGAVEYAQLLRHRHAGCTSR</sequence>
<dbReference type="EMBL" id="JAPDRN010000210">
    <property type="protein sequence ID" value="KAJ9612747.1"/>
    <property type="molecule type" value="Genomic_DNA"/>
</dbReference>
<accession>A0AA38XG40</accession>
<organism evidence="1">
    <name type="scientific">Knufia peltigerae</name>
    <dbReference type="NCBI Taxonomy" id="1002370"/>
    <lineage>
        <taxon>Eukaryota</taxon>
        <taxon>Fungi</taxon>
        <taxon>Dikarya</taxon>
        <taxon>Ascomycota</taxon>
        <taxon>Pezizomycotina</taxon>
        <taxon>Eurotiomycetes</taxon>
        <taxon>Chaetothyriomycetidae</taxon>
        <taxon>Chaetothyriales</taxon>
        <taxon>Trichomeriaceae</taxon>
        <taxon>Knufia</taxon>
    </lineage>
</organism>
<name>A0AA38XG40_9EURO</name>
<evidence type="ECO:0000313" key="1">
    <source>
        <dbReference type="EMBL" id="KAJ9612747.1"/>
    </source>
</evidence>
<reference evidence="1" key="1">
    <citation type="submission" date="2022-10" db="EMBL/GenBank/DDBJ databases">
        <title>Culturing micro-colonial fungi from biological soil crusts in the Mojave desert and describing Neophaeococcomyces mojavensis, and introducing the new genera and species Taxawa tesnikishii.</title>
        <authorList>
            <person name="Kurbessoian T."/>
            <person name="Stajich J.E."/>
        </authorList>
    </citation>
    <scope>NUCLEOTIDE SEQUENCE</scope>
    <source>
        <strain evidence="1">TK_35</strain>
    </source>
</reference>
<protein>
    <submittedName>
        <fullName evidence="1">Uncharacterized protein</fullName>
    </submittedName>
</protein>
<comment type="caution">
    <text evidence="1">The sequence shown here is derived from an EMBL/GenBank/DDBJ whole genome shotgun (WGS) entry which is preliminary data.</text>
</comment>
<dbReference type="AlphaFoldDB" id="A0AA38XG40"/>
<gene>
    <name evidence="1" type="ORF">H2204_014963</name>
</gene>